<comment type="similarity">
    <text evidence="2">Belongs to the glycosyl hydrolase 3 family.</text>
</comment>
<dbReference type="AlphaFoldDB" id="A0A2Z4XYQ7"/>
<gene>
    <name evidence="7" type="ORF">CDH04_04920</name>
    <name evidence="8" type="ORF">FZC43_04925</name>
</gene>
<sequence>MTAKEKLGQLFMMDFRYWGKNSDGQNIPFTQADEKVCKLYKNYNFGGFILFKENIENNLQTISLLRDLQDNIATPLFFGTDQEGGRVHRLKQGTSGCGNMAIAATDYPNNAYTMSKLIGDELYSLGINTNFAPVIDVNSNKDNPIIGVRSYSDNASVVTEYARESLKGLADAGVISCVKHFPGHGDTALDSHHSAVVLDKSIEDLEQVELQPFRKLASEYDMVMTAHISMPKLDSTEHTSIATNQQLYIPATLSYKIITKLLKESMGFKGLVVSDAMDMKAISTHFGEIEATKMAIYAGVDVVLMPVRVWCEDDVYKLEKLFDALEKEYLENKDFAKVVNAAYDKVITYKKLHKLNQSPLYANTLDEQLEIANNIVSSQKHQDTAFNIAKQSTTIIKNNSLVPFTLANNQRITILDTDRDRLGDFHLHLKNLIEAKNLDVDVAKQIISSNDKNISAATSTLLSSSDLVILVSANLHEFNQTYSDLTAINSAKTINIAAINPYDNDHINNIKNYVCIYGATSIDQTNYTRTHLDINIKAALSNIFTL</sequence>
<evidence type="ECO:0000256" key="3">
    <source>
        <dbReference type="ARBA" id="ARBA00012663"/>
    </source>
</evidence>
<keyword evidence="5" id="KW-0326">Glycosidase</keyword>
<dbReference type="Proteomes" id="UP000251120">
    <property type="component" value="Chromosome"/>
</dbReference>
<evidence type="ECO:0000256" key="5">
    <source>
        <dbReference type="ARBA" id="ARBA00023295"/>
    </source>
</evidence>
<dbReference type="Proteomes" id="UP000681131">
    <property type="component" value="Chromosome"/>
</dbReference>
<dbReference type="GO" id="GO:0009254">
    <property type="term" value="P:peptidoglycan turnover"/>
    <property type="evidence" value="ECO:0007669"/>
    <property type="project" value="TreeGrafter"/>
</dbReference>
<evidence type="ECO:0000256" key="1">
    <source>
        <dbReference type="ARBA" id="ARBA00001231"/>
    </source>
</evidence>
<evidence type="ECO:0000313" key="10">
    <source>
        <dbReference type="Proteomes" id="UP000681131"/>
    </source>
</evidence>
<dbReference type="Gene3D" id="3.40.50.1700">
    <property type="entry name" value="Glycoside hydrolase family 3 C-terminal domain"/>
    <property type="match status" value="1"/>
</dbReference>
<evidence type="ECO:0000313" key="8">
    <source>
        <dbReference type="EMBL" id="QIW12031.1"/>
    </source>
</evidence>
<dbReference type="InterPro" id="IPR001764">
    <property type="entry name" value="Glyco_hydro_3_N"/>
</dbReference>
<dbReference type="Pfam" id="PF00933">
    <property type="entry name" value="Glyco_hydro_3"/>
    <property type="match status" value="1"/>
</dbReference>
<comment type="catalytic activity">
    <reaction evidence="1">
        <text>Hydrolysis of terminal non-reducing N-acetyl-D-hexosamine residues in N-acetyl-beta-D-hexosaminides.</text>
        <dbReference type="EC" id="3.2.1.52"/>
    </reaction>
</comment>
<evidence type="ECO:0000256" key="2">
    <source>
        <dbReference type="ARBA" id="ARBA00005336"/>
    </source>
</evidence>
<dbReference type="OrthoDB" id="9786661at2"/>
<dbReference type="SUPFAM" id="SSF51445">
    <property type="entry name" value="(Trans)glycosidases"/>
    <property type="match status" value="1"/>
</dbReference>
<dbReference type="EMBL" id="CP021781">
    <property type="protein sequence ID" value="AXA33796.1"/>
    <property type="molecule type" value="Genomic_DNA"/>
</dbReference>
<proteinExistence type="inferred from homology"/>
<dbReference type="EC" id="3.2.1.52" evidence="3"/>
<reference evidence="8 10" key="2">
    <citation type="submission" date="2019-08" db="EMBL/GenBank/DDBJ databases">
        <title>Complete genome sequences of Francisella adeliensis (FSC1325 and FSC1326).</title>
        <authorList>
            <person name="Ohrman C."/>
            <person name="Uneklint I."/>
            <person name="Vallesi A."/>
            <person name="Karlsson L."/>
            <person name="Sjodin A."/>
        </authorList>
    </citation>
    <scope>NUCLEOTIDE SEQUENCE [LARGE SCALE GENOMIC DNA]</scope>
    <source>
        <strain evidence="8 10">FSC1325</strain>
    </source>
</reference>
<evidence type="ECO:0000256" key="4">
    <source>
        <dbReference type="ARBA" id="ARBA00022801"/>
    </source>
</evidence>
<name>A0A2Z4XYQ7_9GAMM</name>
<dbReference type="PANTHER" id="PTHR30480:SF13">
    <property type="entry name" value="BETA-HEXOSAMINIDASE"/>
    <property type="match status" value="1"/>
</dbReference>
<evidence type="ECO:0000259" key="6">
    <source>
        <dbReference type="Pfam" id="PF00933"/>
    </source>
</evidence>
<keyword evidence="10" id="KW-1185">Reference proteome</keyword>
<dbReference type="EMBL" id="CP043424">
    <property type="protein sequence ID" value="QIW12031.1"/>
    <property type="molecule type" value="Genomic_DNA"/>
</dbReference>
<dbReference type="InterPro" id="IPR036962">
    <property type="entry name" value="Glyco_hydro_3_N_sf"/>
</dbReference>
<organism evidence="7 9">
    <name type="scientific">Francisella adeliensis</name>
    <dbReference type="NCBI Taxonomy" id="2007306"/>
    <lineage>
        <taxon>Bacteria</taxon>
        <taxon>Pseudomonadati</taxon>
        <taxon>Pseudomonadota</taxon>
        <taxon>Gammaproteobacteria</taxon>
        <taxon>Thiotrichales</taxon>
        <taxon>Francisellaceae</taxon>
        <taxon>Francisella</taxon>
    </lineage>
</organism>
<evidence type="ECO:0000313" key="9">
    <source>
        <dbReference type="Proteomes" id="UP000251120"/>
    </source>
</evidence>
<feature type="domain" description="Glycoside hydrolase family 3 N-terminal" evidence="6">
    <location>
        <begin position="4"/>
        <end position="331"/>
    </location>
</feature>
<dbReference type="InterPro" id="IPR036881">
    <property type="entry name" value="Glyco_hydro_3_C_sf"/>
</dbReference>
<dbReference type="Gene3D" id="3.20.20.300">
    <property type="entry name" value="Glycoside hydrolase, family 3, N-terminal domain"/>
    <property type="match status" value="1"/>
</dbReference>
<dbReference type="GO" id="GO:0005975">
    <property type="term" value="P:carbohydrate metabolic process"/>
    <property type="evidence" value="ECO:0007669"/>
    <property type="project" value="InterPro"/>
</dbReference>
<dbReference type="InterPro" id="IPR017853">
    <property type="entry name" value="GH"/>
</dbReference>
<dbReference type="GO" id="GO:0004563">
    <property type="term" value="F:beta-N-acetylhexosaminidase activity"/>
    <property type="evidence" value="ECO:0007669"/>
    <property type="project" value="UniProtKB-EC"/>
</dbReference>
<reference evidence="7 9" key="1">
    <citation type="submission" date="2017-06" db="EMBL/GenBank/DDBJ databases">
        <title>Complete genome of Francisella adeliensis.</title>
        <authorList>
            <person name="Vallesi A."/>
            <person name="Sjodin A."/>
        </authorList>
    </citation>
    <scope>NUCLEOTIDE SEQUENCE [LARGE SCALE GENOMIC DNA]</scope>
    <source>
        <strain evidence="7 9">FDC440</strain>
    </source>
</reference>
<accession>A0A2Z4XYQ7</accession>
<protein>
    <recommendedName>
        <fullName evidence="3">beta-N-acetylhexosaminidase</fullName>
        <ecNumber evidence="3">3.2.1.52</ecNumber>
    </recommendedName>
</protein>
<dbReference type="RefSeq" id="WP_112869970.1">
    <property type="nucleotide sequence ID" value="NZ_CP021781.1"/>
</dbReference>
<evidence type="ECO:0000313" key="7">
    <source>
        <dbReference type="EMBL" id="AXA33796.1"/>
    </source>
</evidence>
<dbReference type="KEGG" id="fad:CDH04_04920"/>
<dbReference type="InterPro" id="IPR050226">
    <property type="entry name" value="NagZ_Beta-hexosaminidase"/>
</dbReference>
<keyword evidence="4 8" id="KW-0378">Hydrolase</keyword>
<dbReference type="PANTHER" id="PTHR30480">
    <property type="entry name" value="BETA-HEXOSAMINIDASE-RELATED"/>
    <property type="match status" value="1"/>
</dbReference>